<comment type="caution">
    <text evidence="2">The sequence shown here is derived from an EMBL/GenBank/DDBJ whole genome shotgun (WGS) entry which is preliminary data.</text>
</comment>
<keyword evidence="1" id="KW-0472">Membrane</keyword>
<accession>A0ABW8ULN4</accession>
<feature type="transmembrane region" description="Helical" evidence="1">
    <location>
        <begin position="59"/>
        <end position="75"/>
    </location>
</feature>
<protein>
    <submittedName>
        <fullName evidence="2">S-4TM family putative pore-forming effector</fullName>
    </submittedName>
</protein>
<dbReference type="InterPro" id="IPR049920">
    <property type="entry name" value="IK1_05631-like"/>
</dbReference>
<sequence length="293" mass="34648">MDRNYISKKQNLPESIELLAAMRQVYNQAKVIRRIRLTITILFPILSVLSTQFFSNEVFFIFFSSIWLILNQTIVQKYEKNQIEHAAKIQESLDVNLFNVEWNEILIGDRPSHEDVLTLSKKFKGDKEKLKDWYQGLESKNHFENVLLAQRTNIVWDKKLRKFYSGLLIFGLIFFLIIILSISFFVDFSFRVFTISLLVPSLPLLLHLFQVATAHKQRYESLARIESKITKEEIEKVSNPMESTIAKNCRQYQDYIYQKRCDINIIPNSVYWIKRNAYDRVAQSVNKKISDYP</sequence>
<evidence type="ECO:0000313" key="2">
    <source>
        <dbReference type="EMBL" id="MFL2103805.1"/>
    </source>
</evidence>
<dbReference type="RefSeq" id="WP_407143707.1">
    <property type="nucleotide sequence ID" value="NZ_JBGQQI010000036.1"/>
</dbReference>
<organism evidence="2 3">
    <name type="scientific">Marinilactibacillus psychrotolerans</name>
    <dbReference type="NCBI Taxonomy" id="191770"/>
    <lineage>
        <taxon>Bacteria</taxon>
        <taxon>Bacillati</taxon>
        <taxon>Bacillota</taxon>
        <taxon>Bacilli</taxon>
        <taxon>Lactobacillales</taxon>
        <taxon>Carnobacteriaceae</taxon>
        <taxon>Marinilactibacillus</taxon>
    </lineage>
</organism>
<keyword evidence="3" id="KW-1185">Reference proteome</keyword>
<dbReference type="Proteomes" id="UP001625374">
    <property type="component" value="Unassembled WGS sequence"/>
</dbReference>
<keyword evidence="1" id="KW-0812">Transmembrane</keyword>
<proteinExistence type="predicted"/>
<dbReference type="EMBL" id="JBGQQK010000043">
    <property type="protein sequence ID" value="MFL2103805.1"/>
    <property type="molecule type" value="Genomic_DNA"/>
</dbReference>
<feature type="transmembrane region" description="Helical" evidence="1">
    <location>
        <begin position="192"/>
        <end position="209"/>
    </location>
</feature>
<evidence type="ECO:0000256" key="1">
    <source>
        <dbReference type="SAM" id="Phobius"/>
    </source>
</evidence>
<feature type="transmembrane region" description="Helical" evidence="1">
    <location>
        <begin position="163"/>
        <end position="186"/>
    </location>
</feature>
<keyword evidence="1" id="KW-1133">Transmembrane helix</keyword>
<dbReference type="Pfam" id="PF18159">
    <property type="entry name" value="S_4TM"/>
    <property type="match status" value="1"/>
</dbReference>
<reference evidence="2 3" key="1">
    <citation type="submission" date="2024-08" db="EMBL/GenBank/DDBJ databases">
        <authorList>
            <person name="Arias E."/>
        </authorList>
    </citation>
    <scope>NUCLEOTIDE SEQUENCE [LARGE SCALE GENOMIC DNA]</scope>
    <source>
        <strain evidence="2 3">FAM 24106</strain>
    </source>
</reference>
<name>A0ABW8ULN4_9LACT</name>
<evidence type="ECO:0000313" key="3">
    <source>
        <dbReference type="Proteomes" id="UP001625374"/>
    </source>
</evidence>
<feature type="transmembrane region" description="Helical" evidence="1">
    <location>
        <begin position="35"/>
        <end position="53"/>
    </location>
</feature>
<gene>
    <name evidence="2" type="ORF">ACEN37_11120</name>
</gene>